<evidence type="ECO:0000313" key="1">
    <source>
        <dbReference type="EMBL" id="MCT7661449.1"/>
    </source>
</evidence>
<reference evidence="2" key="1">
    <citation type="submission" date="2023-07" db="EMBL/GenBank/DDBJ databases">
        <authorList>
            <person name="Deng Y."/>
            <person name="Zhang Y.-Q."/>
        </authorList>
    </citation>
    <scope>NUCLEOTIDE SEQUENCE [LARGE SCALE GENOMIC DNA]</scope>
    <source>
        <strain evidence="2">CPCC 205710</strain>
    </source>
</reference>
<dbReference type="Pfam" id="PF07366">
    <property type="entry name" value="SnoaL"/>
    <property type="match status" value="1"/>
</dbReference>
<evidence type="ECO:0000313" key="2">
    <source>
        <dbReference type="Proteomes" id="UP001206639"/>
    </source>
</evidence>
<dbReference type="PANTHER" id="PTHR38436">
    <property type="entry name" value="POLYKETIDE CYCLASE SNOAL-LIKE DOMAIN"/>
    <property type="match status" value="1"/>
</dbReference>
<dbReference type="InterPro" id="IPR032710">
    <property type="entry name" value="NTF2-like_dom_sf"/>
</dbReference>
<dbReference type="EMBL" id="JAODWD010000006">
    <property type="protein sequence ID" value="MCT7661449.1"/>
    <property type="molecule type" value="Genomic_DNA"/>
</dbReference>
<dbReference type="Gene3D" id="3.10.450.50">
    <property type="match status" value="1"/>
</dbReference>
<dbReference type="RefSeq" id="WP_260995511.1">
    <property type="nucleotide sequence ID" value="NZ_JAODWD010000006.1"/>
</dbReference>
<dbReference type="InterPro" id="IPR009959">
    <property type="entry name" value="Cyclase_SnoaL-like"/>
</dbReference>
<organism evidence="1 2">
    <name type="scientific">Mycobacterium deserti</name>
    <dbReference type="NCBI Taxonomy" id="2978347"/>
    <lineage>
        <taxon>Bacteria</taxon>
        <taxon>Bacillati</taxon>
        <taxon>Actinomycetota</taxon>
        <taxon>Actinomycetes</taxon>
        <taxon>Mycobacteriales</taxon>
        <taxon>Mycobacteriaceae</taxon>
        <taxon>Mycobacterium</taxon>
    </lineage>
</organism>
<comment type="caution">
    <text evidence="1">The sequence shown here is derived from an EMBL/GenBank/DDBJ whole genome shotgun (WGS) entry which is preliminary data.</text>
</comment>
<gene>
    <name evidence="1" type="ORF">N4S67_23865</name>
</gene>
<accession>A0ABT2MIU7</accession>
<dbReference type="Proteomes" id="UP001206639">
    <property type="component" value="Unassembled WGS sequence"/>
</dbReference>
<dbReference type="SUPFAM" id="SSF54427">
    <property type="entry name" value="NTF2-like"/>
    <property type="match status" value="1"/>
</dbReference>
<dbReference type="PANTHER" id="PTHR38436:SF1">
    <property type="entry name" value="ESTER CYCLASE"/>
    <property type="match status" value="1"/>
</dbReference>
<keyword evidence="2" id="KW-1185">Reference proteome</keyword>
<sequence>MTRDELGERAIAVVRRNTEEVQGQGDFDLFEELFADDFVDHTPQPGTTPDKDGVRVLYRRLRDAFPDFRPEIHWQAVEGDLVTTFKTYHGTHRGDFLGIAPTGRSVRFETVDAMRVRDGRIVEHWGVANLYSLIDQLGARVEGPG</sequence>
<name>A0ABT2MIU7_9MYCO</name>
<proteinExistence type="predicted"/>
<protein>
    <submittedName>
        <fullName evidence="1">Ester cyclase</fullName>
    </submittedName>
</protein>